<dbReference type="OrthoDB" id="9814375at2"/>
<evidence type="ECO:0000313" key="3">
    <source>
        <dbReference type="Proteomes" id="UP000243739"/>
    </source>
</evidence>
<keyword evidence="3" id="KW-1185">Reference proteome</keyword>
<proteinExistence type="predicted"/>
<dbReference type="EMBL" id="MIJF01000028">
    <property type="protein sequence ID" value="OEF99216.1"/>
    <property type="molecule type" value="Genomic_DNA"/>
</dbReference>
<evidence type="ECO:0000313" key="2">
    <source>
        <dbReference type="EMBL" id="OEF99216.1"/>
    </source>
</evidence>
<name>A0A1D2YU59_9BACI</name>
<organism evidence="2 3">
    <name type="scientific">Vulcanibacillus modesticaldus</name>
    <dbReference type="NCBI Taxonomy" id="337097"/>
    <lineage>
        <taxon>Bacteria</taxon>
        <taxon>Bacillati</taxon>
        <taxon>Bacillota</taxon>
        <taxon>Bacilli</taxon>
        <taxon>Bacillales</taxon>
        <taxon>Bacillaceae</taxon>
        <taxon>Vulcanibacillus</taxon>
    </lineage>
</organism>
<evidence type="ECO:0000259" key="1">
    <source>
        <dbReference type="Pfam" id="PF09084"/>
    </source>
</evidence>
<accession>A0A1D2YU59</accession>
<sequence>MRSNNENDKTNWHLDIESYGVTDVRNLGYDPFQLIMELADNTADGDGFAIIQRFEPLPIINILNGKGFVHLTKKISDSKYIVYFHKTESPSTHKAKANQSNKVPVVIQSATPVVYPILLKMLQSEKLSKMIEISDLKIWEETEKHMGWITSGKADITFSAIVAASKLYATGQDIKLLSVNIWDNFNLLTRGYVAHSLSDLKGHTIHMPLFKSAPPYAITSYLMKKEGLNPNEFDFEFGEPFGRPDEMKDKFISGEIDTVLLREPESSFALAKLKEVEVSVINYGDLWRKIHPDLEKLPNAGLIVKGEFYRNHKEILNVFIEELDKATQWVKENPDEAALLSYKKMEVSFEEAKLFCSRVTFEHKLVKEVKDEIKQYIDILKNQGVIKLKKDLDEEFFGTLS</sequence>
<dbReference type="InterPro" id="IPR015168">
    <property type="entry name" value="SsuA/THI5"/>
</dbReference>
<dbReference type="PANTHER" id="PTHR30024:SF46">
    <property type="entry name" value="ABC TRANSPORTER, SUBSTRATE-BINDING LIPOPROTEIN"/>
    <property type="match status" value="1"/>
</dbReference>
<feature type="domain" description="SsuA/THI5-like" evidence="1">
    <location>
        <begin position="144"/>
        <end position="337"/>
    </location>
</feature>
<dbReference type="PANTHER" id="PTHR30024">
    <property type="entry name" value="ALIPHATIC SULFONATES-BINDING PROTEIN-RELATED"/>
    <property type="match status" value="1"/>
</dbReference>
<protein>
    <recommendedName>
        <fullName evidence="1">SsuA/THI5-like domain-containing protein</fullName>
    </recommendedName>
</protein>
<comment type="caution">
    <text evidence="2">The sequence shown here is derived from an EMBL/GenBank/DDBJ whole genome shotgun (WGS) entry which is preliminary data.</text>
</comment>
<dbReference type="RefSeq" id="WP_069656897.1">
    <property type="nucleotide sequence ID" value="NZ_MIJF01000028.1"/>
</dbReference>
<dbReference type="Pfam" id="PF09084">
    <property type="entry name" value="NMT1"/>
    <property type="match status" value="1"/>
</dbReference>
<dbReference type="STRING" id="337097.BHF71_09495"/>
<dbReference type="Gene3D" id="3.40.190.10">
    <property type="entry name" value="Periplasmic binding protein-like II"/>
    <property type="match status" value="2"/>
</dbReference>
<dbReference type="AlphaFoldDB" id="A0A1D2YU59"/>
<dbReference type="SUPFAM" id="SSF53850">
    <property type="entry name" value="Periplasmic binding protein-like II"/>
    <property type="match status" value="1"/>
</dbReference>
<dbReference type="Proteomes" id="UP000243739">
    <property type="component" value="Unassembled WGS sequence"/>
</dbReference>
<reference evidence="2 3" key="1">
    <citation type="submission" date="2016-09" db="EMBL/GenBank/DDBJ databases">
        <title>Draft genome sequence for the type strain of Vulcanibacillus modesticaldus BR, a strictly anaerobic, moderately thermophilic, and nitrate-reducing bacterium from deep sea-hydrothermal vents of the Mid-Atlantic Ridge.</title>
        <authorList>
            <person name="Abin C.A."/>
            <person name="Hollibaugh J.T."/>
        </authorList>
    </citation>
    <scope>NUCLEOTIDE SEQUENCE [LARGE SCALE GENOMIC DNA]</scope>
    <source>
        <strain evidence="2 3">BR</strain>
    </source>
</reference>
<gene>
    <name evidence="2" type="ORF">BHF71_09495</name>
</gene>